<evidence type="ECO:0000256" key="4">
    <source>
        <dbReference type="ARBA" id="ARBA00022989"/>
    </source>
</evidence>
<keyword evidence="8" id="KW-1185">Reference proteome</keyword>
<feature type="transmembrane region" description="Helical" evidence="6">
    <location>
        <begin position="21"/>
        <end position="41"/>
    </location>
</feature>
<comment type="catalytic activity">
    <reaction evidence="6">
        <text>2-carboxy-1,4-naphthoquinone + phytyl diphosphate + H(+) = demethylphylloquinone + CO2 + diphosphate</text>
        <dbReference type="Rhea" id="RHEA:47740"/>
        <dbReference type="ChEBI" id="CHEBI:15378"/>
        <dbReference type="ChEBI" id="CHEBI:16526"/>
        <dbReference type="ChEBI" id="CHEBI:31087"/>
        <dbReference type="ChEBI" id="CHEBI:33019"/>
        <dbReference type="ChEBI" id="CHEBI:75434"/>
        <dbReference type="ChEBI" id="CHEBI:87842"/>
        <dbReference type="EC" id="2.5.1.130"/>
    </reaction>
</comment>
<dbReference type="GO" id="GO:0009234">
    <property type="term" value="P:menaquinone biosynthetic process"/>
    <property type="evidence" value="ECO:0007669"/>
    <property type="project" value="TreeGrafter"/>
</dbReference>
<dbReference type="CDD" id="cd13962">
    <property type="entry name" value="PT_UbiA_UBIAD1"/>
    <property type="match status" value="1"/>
</dbReference>
<protein>
    <recommendedName>
        <fullName evidence="6">2-carboxy-1,4-naphthoquinone phytyltransferase</fullName>
        <ecNumber evidence="6">2.5.1.130</ecNumber>
    </recommendedName>
    <alternativeName>
        <fullName evidence="6">1,4-dihydroxy-2-naphthoate phytyltransferase</fullName>
        <shortName evidence="6">DHNA phytyltransferase</shortName>
    </alternativeName>
</protein>
<dbReference type="PANTHER" id="PTHR13929">
    <property type="entry name" value="1,4-DIHYDROXY-2-NAPHTHOATE OCTAPRENYLTRANSFERASE"/>
    <property type="match status" value="1"/>
</dbReference>
<sequence length="302" mass="33222">MDKNLEDIATKRSRKLWMAAIKLPMYSVSVVPIATGTAIAYHQSHEIDWGIFSTFLLSAILVLVWENLCNDVFDSETGIDVNKAHSVVNLTGRKHLVFMIANICLILGIGGVLAISWLQQDAIVVSLVAIACLFGYIYQAPPFRLGYQGWGEILCFFAFGPIGVTAAYYSQTQTFDYACITAALIVGIITSLILFCSHFNQVADDIAAGKRSPVVKLGTKRAADLLPWLCSLIYAIATFAIIAQLFPIWTASIFISLPITWHLCSFIRNNHDRADLLLNYRFIAVALHFVIGTALSISLALA</sequence>
<feature type="transmembrane region" description="Helical" evidence="6">
    <location>
        <begin position="122"/>
        <end position="138"/>
    </location>
</feature>
<organism evidence="7 8">
    <name type="scientific">Pseudanabaena cinerea FACHB-1277</name>
    <dbReference type="NCBI Taxonomy" id="2949581"/>
    <lineage>
        <taxon>Bacteria</taxon>
        <taxon>Bacillati</taxon>
        <taxon>Cyanobacteriota</taxon>
        <taxon>Cyanophyceae</taxon>
        <taxon>Pseudanabaenales</taxon>
        <taxon>Pseudanabaenaceae</taxon>
        <taxon>Pseudanabaena</taxon>
        <taxon>Pseudanabaena cinerea</taxon>
    </lineage>
</organism>
<evidence type="ECO:0000313" key="7">
    <source>
        <dbReference type="EMBL" id="MBD2152076.1"/>
    </source>
</evidence>
<keyword evidence="5 6" id="KW-0472">Membrane</keyword>
<feature type="transmembrane region" description="Helical" evidence="6">
    <location>
        <begin position="47"/>
        <end position="65"/>
    </location>
</feature>
<dbReference type="PANTHER" id="PTHR13929:SF0">
    <property type="entry name" value="UBIA PRENYLTRANSFERASE DOMAIN-CONTAINING PROTEIN 1"/>
    <property type="match status" value="1"/>
</dbReference>
<comment type="pathway">
    <text evidence="6">Cofactor biosynthesis; phylloquinone biosynthesis.</text>
</comment>
<keyword evidence="3 6" id="KW-0812">Transmembrane</keyword>
<dbReference type="RefSeq" id="WP_190352487.1">
    <property type="nucleotide sequence ID" value="NZ_JACJPY010000079.1"/>
</dbReference>
<keyword evidence="4 6" id="KW-1133">Transmembrane helix</keyword>
<evidence type="ECO:0000313" key="8">
    <source>
        <dbReference type="Proteomes" id="UP000631421"/>
    </source>
</evidence>
<comment type="function">
    <text evidence="6">Involved in the synthesis of phylloquinone (vitamin K1). Catalyzes the transfer of a prenyl chain to 2-carboxy-1,4-naphthoquinone.</text>
</comment>
<evidence type="ECO:0000256" key="6">
    <source>
        <dbReference type="HAMAP-Rule" id="MF_01938"/>
    </source>
</evidence>
<feature type="transmembrane region" description="Helical" evidence="6">
    <location>
        <begin position="279"/>
        <end position="301"/>
    </location>
</feature>
<evidence type="ECO:0000256" key="2">
    <source>
        <dbReference type="ARBA" id="ARBA00022679"/>
    </source>
</evidence>
<feature type="transmembrane region" description="Helical" evidence="6">
    <location>
        <begin position="96"/>
        <end position="116"/>
    </location>
</feature>
<keyword evidence="2 6" id="KW-0808">Transferase</keyword>
<keyword evidence="6" id="KW-0997">Cell inner membrane</keyword>
<dbReference type="GO" id="GO:0004659">
    <property type="term" value="F:prenyltransferase activity"/>
    <property type="evidence" value="ECO:0007669"/>
    <property type="project" value="UniProtKB-UniRule"/>
</dbReference>
<name>A0A926Z7H7_9CYAN</name>
<feature type="transmembrane region" description="Helical" evidence="6">
    <location>
        <begin position="225"/>
        <end position="242"/>
    </location>
</feature>
<dbReference type="GO" id="GO:0005886">
    <property type="term" value="C:plasma membrane"/>
    <property type="evidence" value="ECO:0007669"/>
    <property type="project" value="UniProtKB-SubCell"/>
</dbReference>
<dbReference type="Proteomes" id="UP000631421">
    <property type="component" value="Unassembled WGS sequence"/>
</dbReference>
<comment type="similarity">
    <text evidence="6">Belongs to the MenA family. Type 2 subfamily.</text>
</comment>
<feature type="transmembrane region" description="Helical" evidence="6">
    <location>
        <begin position="248"/>
        <end position="267"/>
    </location>
</feature>
<gene>
    <name evidence="6" type="primary">menA</name>
    <name evidence="7" type="ORF">H6F44_18395</name>
</gene>
<dbReference type="EMBL" id="JACJPY010000079">
    <property type="protein sequence ID" value="MBD2152076.1"/>
    <property type="molecule type" value="Genomic_DNA"/>
</dbReference>
<dbReference type="EC" id="2.5.1.130" evidence="6"/>
<dbReference type="HAMAP" id="MF_01938">
    <property type="entry name" value="MenA_2"/>
    <property type="match status" value="1"/>
</dbReference>
<evidence type="ECO:0000256" key="1">
    <source>
        <dbReference type="ARBA" id="ARBA00004141"/>
    </source>
</evidence>
<proteinExistence type="inferred from homology"/>
<dbReference type="InterPro" id="IPR011937">
    <property type="entry name" value="DHNA_phytyltransferase_MenA"/>
</dbReference>
<accession>A0A926Z7H7</accession>
<dbReference type="InterPro" id="IPR026046">
    <property type="entry name" value="UBIAD1"/>
</dbReference>
<comment type="subcellular location">
    <subcellularLocation>
        <location evidence="6">Cell inner membrane</location>
        <topology evidence="6">Multi-pass membrane protein</topology>
    </subcellularLocation>
    <subcellularLocation>
        <location evidence="1">Membrane</location>
        <topology evidence="1">Multi-pass membrane protein</topology>
    </subcellularLocation>
</comment>
<dbReference type="NCBIfam" id="TIGR02235">
    <property type="entry name" value="menA_cyano-plnt"/>
    <property type="match status" value="1"/>
</dbReference>
<evidence type="ECO:0000256" key="3">
    <source>
        <dbReference type="ARBA" id="ARBA00022692"/>
    </source>
</evidence>
<dbReference type="Pfam" id="PF01040">
    <property type="entry name" value="UbiA"/>
    <property type="match status" value="1"/>
</dbReference>
<dbReference type="AlphaFoldDB" id="A0A926Z7H7"/>
<keyword evidence="6" id="KW-1003">Cell membrane</keyword>
<reference evidence="7 8" key="1">
    <citation type="journal article" date="2015" name="ISME J.">
        <title>Draft Genome Sequence of Streptomyces incarnatus NRRL8089, which Produces the Nucleoside Antibiotic Sinefungin.</title>
        <authorList>
            <person name="Oshima K."/>
            <person name="Hattori M."/>
            <person name="Shimizu H."/>
            <person name="Fukuda K."/>
            <person name="Nemoto M."/>
            <person name="Inagaki K."/>
            <person name="Tamura T."/>
        </authorList>
    </citation>
    <scope>NUCLEOTIDE SEQUENCE [LARGE SCALE GENOMIC DNA]</scope>
    <source>
        <strain evidence="7 8">FACHB-1277</strain>
    </source>
</reference>
<dbReference type="InterPro" id="IPR000537">
    <property type="entry name" value="UbiA_prenyltransferase"/>
</dbReference>
<evidence type="ECO:0000256" key="5">
    <source>
        <dbReference type="ARBA" id="ARBA00023136"/>
    </source>
</evidence>
<feature type="transmembrane region" description="Helical" evidence="6">
    <location>
        <begin position="150"/>
        <end position="169"/>
    </location>
</feature>
<dbReference type="PIRSF" id="PIRSF005355">
    <property type="entry name" value="UBIAD1"/>
    <property type="match status" value="1"/>
</dbReference>
<comment type="caution">
    <text evidence="7">The sequence shown here is derived from an EMBL/GenBank/DDBJ whole genome shotgun (WGS) entry which is preliminary data.</text>
</comment>
<feature type="transmembrane region" description="Helical" evidence="6">
    <location>
        <begin position="175"/>
        <end position="196"/>
    </location>
</feature>
<dbReference type="GO" id="GO:0042372">
    <property type="term" value="P:phylloquinone biosynthetic process"/>
    <property type="evidence" value="ECO:0007669"/>
    <property type="project" value="UniProtKB-UniRule"/>
</dbReference>